<feature type="non-terminal residue" evidence="1">
    <location>
        <position position="1"/>
    </location>
</feature>
<organism evidence="1 2">
    <name type="scientific">Gigaspora margarita</name>
    <dbReference type="NCBI Taxonomy" id="4874"/>
    <lineage>
        <taxon>Eukaryota</taxon>
        <taxon>Fungi</taxon>
        <taxon>Fungi incertae sedis</taxon>
        <taxon>Mucoromycota</taxon>
        <taxon>Glomeromycotina</taxon>
        <taxon>Glomeromycetes</taxon>
        <taxon>Diversisporales</taxon>
        <taxon>Gigasporaceae</taxon>
        <taxon>Gigaspora</taxon>
    </lineage>
</organism>
<gene>
    <name evidence="1" type="ORF">GMARGA_LOCUS27801</name>
</gene>
<evidence type="ECO:0000313" key="1">
    <source>
        <dbReference type="EMBL" id="CAG8821308.1"/>
    </source>
</evidence>
<evidence type="ECO:0000313" key="2">
    <source>
        <dbReference type="Proteomes" id="UP000789901"/>
    </source>
</evidence>
<sequence length="128" mass="15138">LAQIYLPNHTFTDYEFRAWKKMLKDVGYTNITPFTKQESQIEFWTRSIDFATDKENILILYQNNLLNLNKEIAISPPPSETNNEIKFWKSFSESLKKNKHGLDGKQRILSVIVENFNFKELHEKLQAN</sequence>
<keyword evidence="2" id="KW-1185">Reference proteome</keyword>
<dbReference type="EMBL" id="CAJVQB010034543">
    <property type="protein sequence ID" value="CAG8821308.1"/>
    <property type="molecule type" value="Genomic_DNA"/>
</dbReference>
<reference evidence="1 2" key="1">
    <citation type="submission" date="2021-06" db="EMBL/GenBank/DDBJ databases">
        <authorList>
            <person name="Kallberg Y."/>
            <person name="Tangrot J."/>
            <person name="Rosling A."/>
        </authorList>
    </citation>
    <scope>NUCLEOTIDE SEQUENCE [LARGE SCALE GENOMIC DNA]</scope>
    <source>
        <strain evidence="1 2">120-4 pot B 10/14</strain>
    </source>
</reference>
<dbReference type="Proteomes" id="UP000789901">
    <property type="component" value="Unassembled WGS sequence"/>
</dbReference>
<name>A0ABN7W8U3_GIGMA</name>
<accession>A0ABN7W8U3</accession>
<proteinExistence type="predicted"/>
<comment type="caution">
    <text evidence="1">The sequence shown here is derived from an EMBL/GenBank/DDBJ whole genome shotgun (WGS) entry which is preliminary data.</text>
</comment>
<protein>
    <submittedName>
        <fullName evidence="1">35613_t:CDS:1</fullName>
    </submittedName>
</protein>